<comment type="similarity">
    <text evidence="1">Belongs to the AHA1 family.</text>
</comment>
<feature type="domain" description="Activator of Hsp90 ATPase homologue 1/2-like C-terminal" evidence="2">
    <location>
        <begin position="26"/>
        <end position="157"/>
    </location>
</feature>
<name>A0ABN2Q5F6_9MICO</name>
<evidence type="ECO:0000313" key="4">
    <source>
        <dbReference type="Proteomes" id="UP001499933"/>
    </source>
</evidence>
<dbReference type="InterPro" id="IPR013538">
    <property type="entry name" value="ASHA1/2-like_C"/>
</dbReference>
<reference evidence="3 4" key="1">
    <citation type="journal article" date="2019" name="Int. J. Syst. Evol. Microbiol.">
        <title>The Global Catalogue of Microorganisms (GCM) 10K type strain sequencing project: providing services to taxonomists for standard genome sequencing and annotation.</title>
        <authorList>
            <consortium name="The Broad Institute Genomics Platform"/>
            <consortium name="The Broad Institute Genome Sequencing Center for Infectious Disease"/>
            <person name="Wu L."/>
            <person name="Ma J."/>
        </authorList>
    </citation>
    <scope>NUCLEOTIDE SEQUENCE [LARGE SCALE GENOMIC DNA]</scope>
    <source>
        <strain evidence="3 4">JCM 14901</strain>
    </source>
</reference>
<evidence type="ECO:0000259" key="2">
    <source>
        <dbReference type="Pfam" id="PF08327"/>
    </source>
</evidence>
<keyword evidence="4" id="KW-1185">Reference proteome</keyword>
<accession>A0ABN2Q5F6</accession>
<dbReference type="CDD" id="cd07826">
    <property type="entry name" value="SRPBCC_CalC_Aha1-like_9"/>
    <property type="match status" value="1"/>
</dbReference>
<dbReference type="RefSeq" id="WP_344090554.1">
    <property type="nucleotide sequence ID" value="NZ_BAAAOG010000001.1"/>
</dbReference>
<dbReference type="Proteomes" id="UP001499933">
    <property type="component" value="Unassembled WGS sequence"/>
</dbReference>
<dbReference type="Pfam" id="PF08327">
    <property type="entry name" value="AHSA1"/>
    <property type="match status" value="1"/>
</dbReference>
<evidence type="ECO:0000256" key="1">
    <source>
        <dbReference type="ARBA" id="ARBA00006817"/>
    </source>
</evidence>
<dbReference type="EMBL" id="BAAAOG010000001">
    <property type="protein sequence ID" value="GAA1944986.1"/>
    <property type="molecule type" value="Genomic_DNA"/>
</dbReference>
<gene>
    <name evidence="3" type="ORF">GCM10009776_03580</name>
</gene>
<organism evidence="3 4">
    <name type="scientific">Microbacterium deminutum</name>
    <dbReference type="NCBI Taxonomy" id="344164"/>
    <lineage>
        <taxon>Bacteria</taxon>
        <taxon>Bacillati</taxon>
        <taxon>Actinomycetota</taxon>
        <taxon>Actinomycetes</taxon>
        <taxon>Micrococcales</taxon>
        <taxon>Microbacteriaceae</taxon>
        <taxon>Microbacterium</taxon>
    </lineage>
</organism>
<dbReference type="Gene3D" id="3.30.530.20">
    <property type="match status" value="1"/>
</dbReference>
<dbReference type="SUPFAM" id="SSF55961">
    <property type="entry name" value="Bet v1-like"/>
    <property type="match status" value="1"/>
</dbReference>
<protein>
    <submittedName>
        <fullName evidence="3">SRPBCC family protein</fullName>
    </submittedName>
</protein>
<dbReference type="InterPro" id="IPR023393">
    <property type="entry name" value="START-like_dom_sf"/>
</dbReference>
<comment type="caution">
    <text evidence="3">The sequence shown here is derived from an EMBL/GenBank/DDBJ whole genome shotgun (WGS) entry which is preliminary data.</text>
</comment>
<sequence length="161" mass="18164">MSTANPVVIEATPGQSYADITREFEAPVEAVFRAHADPELFKVWIGPRSLQTTITHWDFRTGGGYRYEQTDADGNTYAFRGIFHTVRENELLIQTFEYEGTPDEVSIDAMRFETLPDGRSRLVDHSVFPSIEVLEGMMAEGMEYGMNEGYEKLDELLAAQG</sequence>
<evidence type="ECO:0000313" key="3">
    <source>
        <dbReference type="EMBL" id="GAA1944986.1"/>
    </source>
</evidence>
<proteinExistence type="inferred from homology"/>